<dbReference type="SUPFAM" id="SSF50814">
    <property type="entry name" value="Lipocalins"/>
    <property type="match status" value="1"/>
</dbReference>
<evidence type="ECO:0000313" key="1">
    <source>
        <dbReference type="EMBL" id="KAE8384569.1"/>
    </source>
</evidence>
<dbReference type="PANTHER" id="PTHR38115:SF1">
    <property type="entry name" value="LIPOCALIN-LIKE DOMAIN-CONTAINING PROTEIN"/>
    <property type="match status" value="1"/>
</dbReference>
<gene>
    <name evidence="1" type="ORF">BDV23DRAFT_189089</name>
</gene>
<dbReference type="EMBL" id="ML735364">
    <property type="protein sequence ID" value="KAE8384569.1"/>
    <property type="molecule type" value="Genomic_DNA"/>
</dbReference>
<evidence type="ECO:0008006" key="2">
    <source>
        <dbReference type="Google" id="ProtNLM"/>
    </source>
</evidence>
<protein>
    <recommendedName>
        <fullName evidence="2">Calycin-like protein</fullName>
    </recommendedName>
</protein>
<dbReference type="Proteomes" id="UP000326877">
    <property type="component" value="Unassembled WGS sequence"/>
</dbReference>
<organism evidence="1">
    <name type="scientific">Petromyces alliaceus</name>
    <name type="common">Aspergillus alliaceus</name>
    <dbReference type="NCBI Taxonomy" id="209559"/>
    <lineage>
        <taxon>Eukaryota</taxon>
        <taxon>Fungi</taxon>
        <taxon>Dikarya</taxon>
        <taxon>Ascomycota</taxon>
        <taxon>Pezizomycotina</taxon>
        <taxon>Eurotiomycetes</taxon>
        <taxon>Eurotiomycetidae</taxon>
        <taxon>Eurotiales</taxon>
        <taxon>Aspergillaceae</taxon>
        <taxon>Aspergillus</taxon>
        <taxon>Aspergillus subgen. Circumdati</taxon>
    </lineage>
</organism>
<name>A0A5N7BS35_PETAA</name>
<dbReference type="OrthoDB" id="425354at2759"/>
<reference evidence="1" key="1">
    <citation type="submission" date="2019-04" db="EMBL/GenBank/DDBJ databases">
        <title>Friends and foes A comparative genomics studyof 23 Aspergillus species from section Flavi.</title>
        <authorList>
            <consortium name="DOE Joint Genome Institute"/>
            <person name="Kjaerbolling I."/>
            <person name="Vesth T."/>
            <person name="Frisvad J.C."/>
            <person name="Nybo J.L."/>
            <person name="Theobald S."/>
            <person name="Kildgaard S."/>
            <person name="Isbrandt T."/>
            <person name="Kuo A."/>
            <person name="Sato A."/>
            <person name="Lyhne E.K."/>
            <person name="Kogle M.E."/>
            <person name="Wiebenga A."/>
            <person name="Kun R.S."/>
            <person name="Lubbers R.J."/>
            <person name="Makela M.R."/>
            <person name="Barry K."/>
            <person name="Chovatia M."/>
            <person name="Clum A."/>
            <person name="Daum C."/>
            <person name="Haridas S."/>
            <person name="He G."/>
            <person name="LaButti K."/>
            <person name="Lipzen A."/>
            <person name="Mondo S."/>
            <person name="Riley R."/>
            <person name="Salamov A."/>
            <person name="Simmons B.A."/>
            <person name="Magnuson J.K."/>
            <person name="Henrissat B."/>
            <person name="Mortensen U.H."/>
            <person name="Larsen T.O."/>
            <person name="Devries R.P."/>
            <person name="Grigoriev I.V."/>
            <person name="Machida M."/>
            <person name="Baker S.E."/>
            <person name="Andersen M.R."/>
        </authorList>
    </citation>
    <scope>NUCLEOTIDE SEQUENCE [LARGE SCALE GENOMIC DNA]</scope>
    <source>
        <strain evidence="1">IBT 14317</strain>
    </source>
</reference>
<dbReference type="InterPro" id="IPR053037">
    <property type="entry name" value="Pericyclase_pydY-like"/>
</dbReference>
<sequence>MAHPAEIQLSNLSGSWLMDKTKSDDLDAVLKLQGIGWLMRKTINASSVTLNFTQSEELDSSTNELVQCVTMQQALVGGIKGAPQKTSLNWTDSRYNDPVFGSGTVRSCFVKGVKTSSGKVQPDLINTVELKGERGPGDEKFLAQGVVVDTRIETTEQYLGKAFLQGFLQSTDYGWATEQLWALEEVDGNVCLTRKIVVTKGGSTEVARLVYRYAS</sequence>
<dbReference type="AlphaFoldDB" id="A0A5N7BS35"/>
<accession>A0A5N7BS35</accession>
<proteinExistence type="predicted"/>
<dbReference type="PANTHER" id="PTHR38115">
    <property type="entry name" value="LIPOCALIN-LIKE DOMAIN-CONTAINING PROTEIN"/>
    <property type="match status" value="1"/>
</dbReference>
<dbReference type="Gene3D" id="2.40.128.20">
    <property type="match status" value="1"/>
</dbReference>
<dbReference type="InterPro" id="IPR012674">
    <property type="entry name" value="Calycin"/>
</dbReference>